<feature type="compositionally biased region" description="Polar residues" evidence="1">
    <location>
        <begin position="20"/>
        <end position="36"/>
    </location>
</feature>
<proteinExistence type="predicted"/>
<keyword evidence="3" id="KW-1185">Reference proteome</keyword>
<feature type="region of interest" description="Disordered" evidence="1">
    <location>
        <begin position="1"/>
        <end position="41"/>
    </location>
</feature>
<protein>
    <submittedName>
        <fullName evidence="2">Uncharacterized protein</fullName>
    </submittedName>
</protein>
<evidence type="ECO:0000313" key="2">
    <source>
        <dbReference type="EMBL" id="KAF7299733.1"/>
    </source>
</evidence>
<comment type="caution">
    <text evidence="2">The sequence shown here is derived from an EMBL/GenBank/DDBJ whole genome shotgun (WGS) entry which is preliminary data.</text>
</comment>
<dbReference type="AlphaFoldDB" id="A0A8H6W2X2"/>
<dbReference type="OrthoDB" id="3227715at2759"/>
<evidence type="ECO:0000256" key="1">
    <source>
        <dbReference type="SAM" id="MobiDB-lite"/>
    </source>
</evidence>
<dbReference type="Proteomes" id="UP000613580">
    <property type="component" value="Unassembled WGS sequence"/>
</dbReference>
<gene>
    <name evidence="2" type="ORF">HMN09_00979100</name>
</gene>
<evidence type="ECO:0000313" key="3">
    <source>
        <dbReference type="Proteomes" id="UP000613580"/>
    </source>
</evidence>
<feature type="compositionally biased region" description="Basic residues" evidence="1">
    <location>
        <begin position="183"/>
        <end position="193"/>
    </location>
</feature>
<accession>A0A8H6W2X2</accession>
<reference evidence="2" key="1">
    <citation type="submission" date="2020-05" db="EMBL/GenBank/DDBJ databases">
        <title>Mycena genomes resolve the evolution of fungal bioluminescence.</title>
        <authorList>
            <person name="Tsai I.J."/>
        </authorList>
    </citation>
    <scope>NUCLEOTIDE SEQUENCE</scope>
    <source>
        <strain evidence="2">110903Hualien_Pintung</strain>
    </source>
</reference>
<dbReference type="EMBL" id="JACAZE010000014">
    <property type="protein sequence ID" value="KAF7299733.1"/>
    <property type="molecule type" value="Genomic_DNA"/>
</dbReference>
<sequence>MSRHPNHPEYADPVVREASPMSSVGSVHGPDQTNSSDAEDQLDQWAFERKWADRLELRRATREEEQADIDPLFPRPSTAVEEKILHERILRNLRAKIAELEDDELFEKAILRGSQVGMEDYAVPSDIDNLMRDMMLTGAAAAPNSSTAPGPWNHGPMRFDTSFLDQDSEAPEEPQRAPPPLRRTTRAKGKSRK</sequence>
<feature type="region of interest" description="Disordered" evidence="1">
    <location>
        <begin position="141"/>
        <end position="193"/>
    </location>
</feature>
<organism evidence="2 3">
    <name type="scientific">Mycena chlorophos</name>
    <name type="common">Agaric fungus</name>
    <name type="synonym">Agaricus chlorophos</name>
    <dbReference type="NCBI Taxonomy" id="658473"/>
    <lineage>
        <taxon>Eukaryota</taxon>
        <taxon>Fungi</taxon>
        <taxon>Dikarya</taxon>
        <taxon>Basidiomycota</taxon>
        <taxon>Agaricomycotina</taxon>
        <taxon>Agaricomycetes</taxon>
        <taxon>Agaricomycetidae</taxon>
        <taxon>Agaricales</taxon>
        <taxon>Marasmiineae</taxon>
        <taxon>Mycenaceae</taxon>
        <taxon>Mycena</taxon>
    </lineage>
</organism>
<name>A0A8H6W2X2_MYCCL</name>
<feature type="compositionally biased region" description="Basic and acidic residues" evidence="1">
    <location>
        <begin position="1"/>
        <end position="10"/>
    </location>
</feature>